<protein>
    <submittedName>
        <fullName evidence="1">Uncharacterized protein</fullName>
    </submittedName>
</protein>
<organism evidence="1 2">
    <name type="scientific">Megaselia scalaris</name>
    <name type="common">Humpbacked fly</name>
    <name type="synonym">Phora scalaris</name>
    <dbReference type="NCBI Taxonomy" id="36166"/>
    <lineage>
        <taxon>Eukaryota</taxon>
        <taxon>Metazoa</taxon>
        <taxon>Ecdysozoa</taxon>
        <taxon>Arthropoda</taxon>
        <taxon>Hexapoda</taxon>
        <taxon>Insecta</taxon>
        <taxon>Pterygota</taxon>
        <taxon>Neoptera</taxon>
        <taxon>Endopterygota</taxon>
        <taxon>Diptera</taxon>
        <taxon>Brachycera</taxon>
        <taxon>Muscomorpha</taxon>
        <taxon>Platypezoidea</taxon>
        <taxon>Phoridae</taxon>
        <taxon>Megaseliini</taxon>
        <taxon>Megaselia</taxon>
    </lineage>
</organism>
<sequence>MNEVLSRDDMIELLGPRPFKEKSTYEEFVEGTGSLEEDTSLPEALKNWNKYFLIQGIQSIKEL</sequence>
<evidence type="ECO:0000313" key="2">
    <source>
        <dbReference type="Proteomes" id="UP000015102"/>
    </source>
</evidence>
<dbReference type="EnsemblMetazoa" id="MESCA007876-RA">
    <property type="protein sequence ID" value="MESCA007876-PA"/>
    <property type="gene ID" value="MESCA007876"/>
</dbReference>
<dbReference type="AlphaFoldDB" id="T1GVR0"/>
<evidence type="ECO:0000313" key="1">
    <source>
        <dbReference type="EnsemblMetazoa" id="MESCA007876-PA"/>
    </source>
</evidence>
<proteinExistence type="predicted"/>
<accession>T1GVR0</accession>
<reference evidence="2" key="1">
    <citation type="submission" date="2013-02" db="EMBL/GenBank/DDBJ databases">
        <authorList>
            <person name="Hughes D."/>
        </authorList>
    </citation>
    <scope>NUCLEOTIDE SEQUENCE</scope>
    <source>
        <strain>Durham</strain>
        <strain evidence="2">NC isolate 2 -- Noor lab</strain>
    </source>
</reference>
<dbReference type="EMBL" id="CAQQ02199111">
    <property type="status" value="NOT_ANNOTATED_CDS"/>
    <property type="molecule type" value="Genomic_DNA"/>
</dbReference>
<dbReference type="OMA" id="NWNKYFL"/>
<reference evidence="1" key="2">
    <citation type="submission" date="2015-06" db="UniProtKB">
        <authorList>
            <consortium name="EnsemblMetazoa"/>
        </authorList>
    </citation>
    <scope>IDENTIFICATION</scope>
</reference>
<dbReference type="HOGENOM" id="CLU_2888356_0_0_1"/>
<keyword evidence="2" id="KW-1185">Reference proteome</keyword>
<dbReference type="STRING" id="36166.T1GVR0"/>
<dbReference type="Proteomes" id="UP000015102">
    <property type="component" value="Unassembled WGS sequence"/>
</dbReference>
<name>T1GVR0_MEGSC</name>